<keyword evidence="3 13" id="KW-0138">CF(0)</keyword>
<dbReference type="GO" id="GO:0012505">
    <property type="term" value="C:endomembrane system"/>
    <property type="evidence" value="ECO:0007669"/>
    <property type="project" value="UniProtKB-SubCell"/>
</dbReference>
<evidence type="ECO:0000256" key="3">
    <source>
        <dbReference type="ARBA" id="ARBA00022547"/>
    </source>
</evidence>
<accession>A0AA35UVM1</accession>
<evidence type="ECO:0000256" key="13">
    <source>
        <dbReference type="HAMAP-Rule" id="MF_01398"/>
    </source>
</evidence>
<keyword evidence="13" id="KW-1003">Cell membrane</keyword>
<comment type="subunit">
    <text evidence="13">F-type ATPases have 2 components, F(1) - the catalytic core - and F(0) - the membrane proton channel. F(1) has five subunits: alpha(3), beta(3), gamma(1), delta(1), epsilon(1). F(0) has three main subunits: a(1), b(2) and c(10-14). The alpha and beta chains form an alternating ring which encloses part of the gamma chain. F(1) is attached to F(0) by a central stalk formed by the gamma and epsilon chains, while a peripheral stalk is formed by the delta and b chains.</text>
</comment>
<protein>
    <recommendedName>
        <fullName evidence="13">ATP synthase subunit b</fullName>
    </recommendedName>
    <alternativeName>
        <fullName evidence="13">ATP synthase F(0) sector subunit b</fullName>
    </alternativeName>
    <alternativeName>
        <fullName evidence="13">ATPase subunit I</fullName>
    </alternativeName>
    <alternativeName>
        <fullName evidence="13">F-type ATPase subunit b</fullName>
        <shortName evidence="13">F-ATPase subunit b</shortName>
    </alternativeName>
</protein>
<comment type="caution">
    <text evidence="16">The sequence shown here is derived from an EMBL/GenBank/DDBJ whole genome shotgun (WGS) entry which is preliminary data.</text>
</comment>
<feature type="coiled-coil region" evidence="15">
    <location>
        <begin position="36"/>
        <end position="106"/>
    </location>
</feature>
<keyword evidence="9 13" id="KW-0066">ATP synthesis</keyword>
<dbReference type="HAMAP" id="MF_01398">
    <property type="entry name" value="ATP_synth_b_bprime"/>
    <property type="match status" value="1"/>
</dbReference>
<evidence type="ECO:0000256" key="5">
    <source>
        <dbReference type="ARBA" id="ARBA00022781"/>
    </source>
</evidence>
<evidence type="ECO:0000256" key="4">
    <source>
        <dbReference type="ARBA" id="ARBA00022692"/>
    </source>
</evidence>
<keyword evidence="17" id="KW-1185">Reference proteome</keyword>
<dbReference type="InterPro" id="IPR050059">
    <property type="entry name" value="ATP_synthase_B_chain"/>
</dbReference>
<dbReference type="AlphaFoldDB" id="A0AA35UVM1"/>
<feature type="transmembrane region" description="Helical" evidence="13">
    <location>
        <begin position="6"/>
        <end position="25"/>
    </location>
</feature>
<evidence type="ECO:0000256" key="14">
    <source>
        <dbReference type="RuleBase" id="RU003848"/>
    </source>
</evidence>
<dbReference type="GO" id="GO:0046933">
    <property type="term" value="F:proton-transporting ATP synthase activity, rotational mechanism"/>
    <property type="evidence" value="ECO:0007669"/>
    <property type="project" value="UniProtKB-UniRule"/>
</dbReference>
<dbReference type="CDD" id="cd06503">
    <property type="entry name" value="ATP-synt_Fo_b"/>
    <property type="match status" value="1"/>
</dbReference>
<comment type="similarity">
    <text evidence="1 13 14">Belongs to the ATPase B chain family.</text>
</comment>
<comment type="function">
    <text evidence="11">Component of the F(0) channel, it forms part of the peripheral stalk, linking F(1) to F(0). The b'-subunit is a diverged and duplicated form of b found in plants and photosynthetic bacteria.</text>
</comment>
<dbReference type="EMBL" id="CATKSH010000006">
    <property type="protein sequence ID" value="CAI9120533.1"/>
    <property type="molecule type" value="Genomic_DNA"/>
</dbReference>
<evidence type="ECO:0000256" key="2">
    <source>
        <dbReference type="ARBA" id="ARBA00022448"/>
    </source>
</evidence>
<evidence type="ECO:0000313" key="16">
    <source>
        <dbReference type="EMBL" id="CAI9120533.1"/>
    </source>
</evidence>
<evidence type="ECO:0000256" key="11">
    <source>
        <dbReference type="ARBA" id="ARBA00025614"/>
    </source>
</evidence>
<evidence type="ECO:0000256" key="7">
    <source>
        <dbReference type="ARBA" id="ARBA00023065"/>
    </source>
</evidence>
<dbReference type="Proteomes" id="UP001176960">
    <property type="component" value="Unassembled WGS sequence"/>
</dbReference>
<keyword evidence="4 13" id="KW-0812">Transmembrane</keyword>
<evidence type="ECO:0000256" key="8">
    <source>
        <dbReference type="ARBA" id="ARBA00023136"/>
    </source>
</evidence>
<evidence type="ECO:0000256" key="12">
    <source>
        <dbReference type="ARBA" id="ARBA00037847"/>
    </source>
</evidence>
<keyword evidence="6 13" id="KW-1133">Transmembrane helix</keyword>
<dbReference type="RefSeq" id="WP_289840628.1">
    <property type="nucleotide sequence ID" value="NZ_CATKSH010000006.1"/>
</dbReference>
<evidence type="ECO:0000256" key="15">
    <source>
        <dbReference type="SAM" id="Coils"/>
    </source>
</evidence>
<comment type="function">
    <text evidence="10 13">F(1)F(0) ATP synthase produces ATP from ADP in the presence of a proton or sodium gradient. F-type ATPases consist of two structural domains, F(1) containing the extramembraneous catalytic core and F(0) containing the membrane proton channel, linked together by a central stalk and a peripheral stalk. During catalysis, ATP synthesis in the catalytic domain of F(1) is coupled via a rotary mechanism of the central stalk subunits to proton translocation.</text>
</comment>
<name>A0AA35UVM1_9PROT</name>
<gene>
    <name evidence="13" type="primary">atpF</name>
    <name evidence="16" type="ORF">LMG32879_001366</name>
</gene>
<organism evidence="16 17">
    <name type="scientific">Brytella acorum</name>
    <dbReference type="NCBI Taxonomy" id="2959299"/>
    <lineage>
        <taxon>Bacteria</taxon>
        <taxon>Pseudomonadati</taxon>
        <taxon>Pseudomonadota</taxon>
        <taxon>Alphaproteobacteria</taxon>
        <taxon>Acetobacterales</taxon>
        <taxon>Acetobacteraceae</taxon>
        <taxon>Brytella</taxon>
    </lineage>
</organism>
<keyword evidence="7 13" id="KW-0406">Ion transport</keyword>
<keyword evidence="5 13" id="KW-0375">Hydrogen ion transport</keyword>
<dbReference type="PANTHER" id="PTHR33445:SF1">
    <property type="entry name" value="ATP SYNTHASE SUBUNIT B"/>
    <property type="match status" value="1"/>
</dbReference>
<keyword evidence="8 13" id="KW-0472">Membrane</keyword>
<dbReference type="GO" id="GO:0046961">
    <property type="term" value="F:proton-transporting ATPase activity, rotational mechanism"/>
    <property type="evidence" value="ECO:0007669"/>
    <property type="project" value="TreeGrafter"/>
</dbReference>
<sequence length="175" mass="19452">MFHDQRFYVALSFVLFFVIFGRRLWQTITAQLDARAEQVRHELDEAGKLRREAEKMLEAATREREQALADAALMIERSQAEAAQMAENARREAENVASRREQMARDRIAASERAAIQNVREKASALATEVAREVLMLHLSNHPDVGAALVDKALGSLPNALRAANQPSSSGQNAA</sequence>
<keyword evidence="15" id="KW-0175">Coiled coil</keyword>
<proteinExistence type="inferred from homology"/>
<dbReference type="PANTHER" id="PTHR33445">
    <property type="entry name" value="ATP SYNTHASE SUBUNIT B', CHLOROPLASTIC"/>
    <property type="match status" value="1"/>
</dbReference>
<dbReference type="InterPro" id="IPR002146">
    <property type="entry name" value="ATP_synth_b/b'su_bac/chlpt"/>
</dbReference>
<reference evidence="16" key="1">
    <citation type="submission" date="2023-03" db="EMBL/GenBank/DDBJ databases">
        <authorList>
            <person name="Cleenwerck I."/>
        </authorList>
    </citation>
    <scope>NUCLEOTIDE SEQUENCE</scope>
    <source>
        <strain evidence="16">LMG 32879</strain>
    </source>
</reference>
<evidence type="ECO:0000313" key="17">
    <source>
        <dbReference type="Proteomes" id="UP001176960"/>
    </source>
</evidence>
<keyword evidence="2 13" id="KW-0813">Transport</keyword>
<dbReference type="Pfam" id="PF00430">
    <property type="entry name" value="ATP-synt_B"/>
    <property type="match status" value="1"/>
</dbReference>
<dbReference type="GO" id="GO:0045259">
    <property type="term" value="C:proton-transporting ATP synthase complex"/>
    <property type="evidence" value="ECO:0007669"/>
    <property type="project" value="UniProtKB-KW"/>
</dbReference>
<evidence type="ECO:0000256" key="9">
    <source>
        <dbReference type="ARBA" id="ARBA00023310"/>
    </source>
</evidence>
<evidence type="ECO:0000256" key="1">
    <source>
        <dbReference type="ARBA" id="ARBA00005513"/>
    </source>
</evidence>
<evidence type="ECO:0000256" key="6">
    <source>
        <dbReference type="ARBA" id="ARBA00022989"/>
    </source>
</evidence>
<comment type="subcellular location">
    <subcellularLocation>
        <location evidence="13">Cell membrane</location>
        <topology evidence="13">Single-pass membrane protein</topology>
    </subcellularLocation>
    <subcellularLocation>
        <location evidence="12">Endomembrane system</location>
        <topology evidence="12">Single-pass membrane protein</topology>
    </subcellularLocation>
</comment>
<dbReference type="GO" id="GO:0005886">
    <property type="term" value="C:plasma membrane"/>
    <property type="evidence" value="ECO:0007669"/>
    <property type="project" value="UniProtKB-SubCell"/>
</dbReference>
<evidence type="ECO:0000256" key="10">
    <source>
        <dbReference type="ARBA" id="ARBA00025198"/>
    </source>
</evidence>